<reference evidence="2 3" key="1">
    <citation type="journal article" date="2016" name="Front. Microbiol.">
        <title>Genomic Resource of Rice Seed Associated Bacteria.</title>
        <authorList>
            <person name="Midha S."/>
            <person name="Bansal K."/>
            <person name="Sharma S."/>
            <person name="Kumar N."/>
            <person name="Patil P.P."/>
            <person name="Chaudhry V."/>
            <person name="Patil P.B."/>
        </authorList>
    </citation>
    <scope>NUCLEOTIDE SEQUENCE [LARGE SCALE GENOMIC DNA]</scope>
    <source>
        <strain evidence="2 3">NS365</strain>
    </source>
</reference>
<keyword evidence="1" id="KW-0472">Membrane</keyword>
<dbReference type="EMBL" id="LDQA01000022">
    <property type="protein sequence ID" value="KTR05700.1"/>
    <property type="molecule type" value="Genomic_DNA"/>
</dbReference>
<name>A0A175RPK4_9HYPH</name>
<evidence type="ECO:0000313" key="2">
    <source>
        <dbReference type="EMBL" id="KTR05700.1"/>
    </source>
</evidence>
<comment type="caution">
    <text evidence="2">The sequence shown here is derived from an EMBL/GenBank/DDBJ whole genome shotgun (WGS) entry which is preliminary data.</text>
</comment>
<accession>A0A175RPK4</accession>
<dbReference type="PATRIC" id="fig|401562.4.peg.1735"/>
<dbReference type="RefSeq" id="WP_058600118.1">
    <property type="nucleotide sequence ID" value="NZ_LDQA01000022.1"/>
</dbReference>
<protein>
    <submittedName>
        <fullName evidence="2">Uncharacterized protein</fullName>
    </submittedName>
</protein>
<proteinExistence type="predicted"/>
<gene>
    <name evidence="2" type="ORF">NS365_09865</name>
</gene>
<evidence type="ECO:0000256" key="1">
    <source>
        <dbReference type="SAM" id="Phobius"/>
    </source>
</evidence>
<keyword evidence="3" id="KW-1185">Reference proteome</keyword>
<evidence type="ECO:0000313" key="3">
    <source>
        <dbReference type="Proteomes" id="UP000078529"/>
    </source>
</evidence>
<keyword evidence="1" id="KW-0812">Transmembrane</keyword>
<sequence>MARVQRLIRIAVLVSAGVAVAGIAFVIVRVGWFDNEPSFRLEGEQTFTCYLDRALRYPTLSVGFSDNGKRAVIHFPDRDASTAFQRGGLTGDVFRDDGVELLLDPEAYVTGYGAQSIGPCQRD</sequence>
<organism evidence="2 3">
    <name type="scientific">Aureimonas ureilytica</name>
    <dbReference type="NCBI Taxonomy" id="401562"/>
    <lineage>
        <taxon>Bacteria</taxon>
        <taxon>Pseudomonadati</taxon>
        <taxon>Pseudomonadota</taxon>
        <taxon>Alphaproteobacteria</taxon>
        <taxon>Hyphomicrobiales</taxon>
        <taxon>Aurantimonadaceae</taxon>
        <taxon>Aureimonas</taxon>
    </lineage>
</organism>
<dbReference type="AlphaFoldDB" id="A0A175RPK4"/>
<feature type="transmembrane region" description="Helical" evidence="1">
    <location>
        <begin position="7"/>
        <end position="32"/>
    </location>
</feature>
<dbReference type="Proteomes" id="UP000078529">
    <property type="component" value="Unassembled WGS sequence"/>
</dbReference>
<keyword evidence="1" id="KW-1133">Transmembrane helix</keyword>